<dbReference type="PANTHER" id="PTHR33990:SF1">
    <property type="entry name" value="PROTEIN YJDN"/>
    <property type="match status" value="1"/>
</dbReference>
<dbReference type="RefSeq" id="WP_046965730.1">
    <property type="nucleotide sequence ID" value="NZ_CP017480.1"/>
</dbReference>
<dbReference type="InterPro" id="IPR029068">
    <property type="entry name" value="Glyas_Bleomycin-R_OHBP_Dase"/>
</dbReference>
<dbReference type="InterPro" id="IPR028973">
    <property type="entry name" value="PhnB-like"/>
</dbReference>
<dbReference type="AlphaFoldDB" id="A0A0G9HGA7"/>
<dbReference type="Pfam" id="PF06983">
    <property type="entry name" value="3-dmu-9_3-mt"/>
    <property type="match status" value="1"/>
</dbReference>
<name>A0A0G9HGA7_9GAMM</name>
<dbReference type="SUPFAM" id="SSF54593">
    <property type="entry name" value="Glyoxalase/Bleomycin resistance protein/Dihydroxybiphenyl dioxygenase"/>
    <property type="match status" value="1"/>
</dbReference>
<dbReference type="Gene3D" id="3.10.180.10">
    <property type="entry name" value="2,3-Dihydroxybiphenyl 1,2-Dioxygenase, domain 1"/>
    <property type="match status" value="1"/>
</dbReference>
<keyword evidence="2" id="KW-1185">Reference proteome</keyword>
<accession>A0A0G9HGA7</accession>
<reference evidence="2" key="1">
    <citation type="submission" date="2016-09" db="EMBL/GenBank/DDBJ databases">
        <authorList>
            <person name="Lysoe E."/>
        </authorList>
    </citation>
    <scope>NUCLEOTIDE SEQUENCE [LARGE SCALE GENOMIC DNA]</scope>
    <source>
        <strain evidence="2">LJ96T</strain>
    </source>
</reference>
<dbReference type="PATRIC" id="fig|1440763.5.peg.51"/>
<gene>
    <name evidence="1" type="ORF">BJI69_06420</name>
</gene>
<dbReference type="PANTHER" id="PTHR33990">
    <property type="entry name" value="PROTEIN YJDN-RELATED"/>
    <property type="match status" value="1"/>
</dbReference>
<sequence length="143" mass="15882">MTVTPYLSYNGNCEEAFEFYAKVLGAKIIMMARYKDMPAQPGQPSMPPGTEEKVMHARLQIGEQWLMASDSPPHMPYQGMHGVSVALGFDKAADADRVFAGLSEGGSVHMQIAETFWAERFGMFTDRFGVSWMINGAEKRPNP</sequence>
<dbReference type="CDD" id="cd06588">
    <property type="entry name" value="PhnB_like"/>
    <property type="match status" value="1"/>
</dbReference>
<dbReference type="STRING" id="1440763.BJI69_06420"/>
<evidence type="ECO:0000313" key="1">
    <source>
        <dbReference type="EMBL" id="APG03576.1"/>
    </source>
</evidence>
<dbReference type="OrthoDB" id="9795306at2"/>
<dbReference type="EMBL" id="CP017480">
    <property type="protein sequence ID" value="APG03576.1"/>
    <property type="molecule type" value="Genomic_DNA"/>
</dbReference>
<dbReference type="Proteomes" id="UP000182987">
    <property type="component" value="Chromosome"/>
</dbReference>
<protein>
    <submittedName>
        <fullName evidence="1">Uncharacterized protein</fullName>
    </submittedName>
</protein>
<proteinExistence type="predicted"/>
<dbReference type="KEGG" id="lrz:BJI69_06420"/>
<evidence type="ECO:0000313" key="2">
    <source>
        <dbReference type="Proteomes" id="UP000182987"/>
    </source>
</evidence>
<organism evidence="1 2">
    <name type="scientific">Luteibacter rhizovicinus DSM 16549</name>
    <dbReference type="NCBI Taxonomy" id="1440763"/>
    <lineage>
        <taxon>Bacteria</taxon>
        <taxon>Pseudomonadati</taxon>
        <taxon>Pseudomonadota</taxon>
        <taxon>Gammaproteobacteria</taxon>
        <taxon>Lysobacterales</taxon>
        <taxon>Rhodanobacteraceae</taxon>
        <taxon>Luteibacter</taxon>
    </lineage>
</organism>